<feature type="transmembrane region" description="Helical" evidence="7">
    <location>
        <begin position="146"/>
        <end position="172"/>
    </location>
</feature>
<reference evidence="8 9" key="1">
    <citation type="journal article" date="2013" name="Genome Announc.">
        <title>Complete genome sequence of Simiduia agarivorans SA1(T), a marine bacterium able to degrade a variety of polysaccharides.</title>
        <authorList>
            <person name="Lin S.Y."/>
            <person name="Shieh W.Y."/>
            <person name="Chen J.S."/>
            <person name="Tang S.L."/>
        </authorList>
    </citation>
    <scope>NUCLEOTIDE SEQUENCE [LARGE SCALE GENOMIC DNA]</scope>
    <source>
        <strain evidence="9">DSM 21679 / JCM 13881 / BCRC 17597 / SA1</strain>
    </source>
</reference>
<keyword evidence="6 7" id="KW-0472">Membrane</keyword>
<sequence length="224" mass="24930">MNLLIAPNPGLFVSTGLVALMLLAIALWSAPWRQLGSVSVRQHAFFFSCLGLGVFWTLQVEVRELLAFHPLLITVTVMLFGLRLALVAGAAGVLVQHLFMQMSGANGLWQAMPLEYVLQVAVPAGWTWLMIGLVNRLSFKNPFTYFLGVGFFGAGLGVQVMTLTALLLFWLIGNDLLFDVLMDHYLITVLLMFPEGFINGTLATLLTVLHPDLLRTYRDDWFTR</sequence>
<dbReference type="GO" id="GO:0005886">
    <property type="term" value="C:plasma membrane"/>
    <property type="evidence" value="ECO:0007669"/>
    <property type="project" value="UniProtKB-SubCell"/>
</dbReference>
<name>K4KZ93_SIMAS</name>
<evidence type="ECO:0000256" key="7">
    <source>
        <dbReference type="SAM" id="Phobius"/>
    </source>
</evidence>
<gene>
    <name evidence="8" type="ordered locus">M5M_10255</name>
</gene>
<accession>K4KZ93</accession>
<dbReference type="KEGG" id="saga:M5M_10255"/>
<dbReference type="eggNOG" id="COG3235">
    <property type="taxonomic scope" value="Bacteria"/>
</dbReference>
<dbReference type="EMBL" id="CP003746">
    <property type="protein sequence ID" value="AFU99232.1"/>
    <property type="molecule type" value="Genomic_DNA"/>
</dbReference>
<dbReference type="Gene3D" id="1.10.1760.20">
    <property type="match status" value="1"/>
</dbReference>
<dbReference type="InterPro" id="IPR002751">
    <property type="entry name" value="CbiM/NikMN"/>
</dbReference>
<evidence type="ECO:0000256" key="2">
    <source>
        <dbReference type="ARBA" id="ARBA00022448"/>
    </source>
</evidence>
<feature type="transmembrane region" description="Helical" evidence="7">
    <location>
        <begin position="42"/>
        <end position="59"/>
    </location>
</feature>
<evidence type="ECO:0000256" key="5">
    <source>
        <dbReference type="ARBA" id="ARBA00022989"/>
    </source>
</evidence>
<organism evidence="8 9">
    <name type="scientific">Simiduia agarivorans (strain DSM 21679 / JCM 13881 / BCRC 17597 / SA1)</name>
    <dbReference type="NCBI Taxonomy" id="1117647"/>
    <lineage>
        <taxon>Bacteria</taxon>
        <taxon>Pseudomonadati</taxon>
        <taxon>Pseudomonadota</taxon>
        <taxon>Gammaproteobacteria</taxon>
        <taxon>Cellvibrionales</taxon>
        <taxon>Cellvibrionaceae</taxon>
        <taxon>Simiduia</taxon>
    </lineage>
</organism>
<keyword evidence="5 7" id="KW-1133">Transmembrane helix</keyword>
<dbReference type="GO" id="GO:0000041">
    <property type="term" value="P:transition metal ion transport"/>
    <property type="evidence" value="ECO:0007669"/>
    <property type="project" value="InterPro"/>
</dbReference>
<comment type="subcellular location">
    <subcellularLocation>
        <location evidence="1">Cell membrane</location>
        <topology evidence="1">Multi-pass membrane protein</topology>
    </subcellularLocation>
</comment>
<dbReference type="RefSeq" id="WP_015047396.1">
    <property type="nucleotide sequence ID" value="NC_018868.3"/>
</dbReference>
<dbReference type="AlphaFoldDB" id="K4KZ93"/>
<evidence type="ECO:0000313" key="9">
    <source>
        <dbReference type="Proteomes" id="UP000000466"/>
    </source>
</evidence>
<feature type="transmembrane region" description="Helical" evidence="7">
    <location>
        <begin position="12"/>
        <end position="30"/>
    </location>
</feature>
<keyword evidence="3" id="KW-1003">Cell membrane</keyword>
<dbReference type="Proteomes" id="UP000000466">
    <property type="component" value="Chromosome"/>
</dbReference>
<evidence type="ECO:0000256" key="1">
    <source>
        <dbReference type="ARBA" id="ARBA00004651"/>
    </source>
</evidence>
<feature type="transmembrane region" description="Helical" evidence="7">
    <location>
        <begin position="116"/>
        <end position="134"/>
    </location>
</feature>
<feature type="transmembrane region" description="Helical" evidence="7">
    <location>
        <begin position="184"/>
        <end position="209"/>
    </location>
</feature>
<protein>
    <submittedName>
        <fullName evidence="8">Uncharacterized protein</fullName>
    </submittedName>
</protein>
<evidence type="ECO:0000313" key="8">
    <source>
        <dbReference type="EMBL" id="AFU99232.1"/>
    </source>
</evidence>
<evidence type="ECO:0000256" key="4">
    <source>
        <dbReference type="ARBA" id="ARBA00022692"/>
    </source>
</evidence>
<feature type="transmembrane region" description="Helical" evidence="7">
    <location>
        <begin position="71"/>
        <end position="96"/>
    </location>
</feature>
<dbReference type="HOGENOM" id="CLU_081268_1_0_6"/>
<evidence type="ECO:0000256" key="6">
    <source>
        <dbReference type="ARBA" id="ARBA00023136"/>
    </source>
</evidence>
<keyword evidence="9" id="KW-1185">Reference proteome</keyword>
<dbReference type="Pfam" id="PF01891">
    <property type="entry name" value="CbiM"/>
    <property type="match status" value="1"/>
</dbReference>
<dbReference type="OrthoDB" id="5297929at2"/>
<dbReference type="STRING" id="1117647.M5M_10255"/>
<proteinExistence type="predicted"/>
<evidence type="ECO:0000256" key="3">
    <source>
        <dbReference type="ARBA" id="ARBA00022475"/>
    </source>
</evidence>
<keyword evidence="2" id="KW-0813">Transport</keyword>
<keyword evidence="4 7" id="KW-0812">Transmembrane</keyword>